<dbReference type="EMBL" id="DSVQ01000001">
    <property type="protein sequence ID" value="HGT37746.1"/>
    <property type="molecule type" value="Genomic_DNA"/>
</dbReference>
<proteinExistence type="inferred from homology"/>
<dbReference type="Gene3D" id="3.90.550.10">
    <property type="entry name" value="Spore Coat Polysaccharide Biosynthesis Protein SpsA, Chain A"/>
    <property type="match status" value="1"/>
</dbReference>
<protein>
    <submittedName>
        <fullName evidence="5">Polyprenol monophosphomannose synthase</fullName>
    </submittedName>
</protein>
<dbReference type="CDD" id="cd06442">
    <property type="entry name" value="DPM1_like"/>
    <property type="match status" value="1"/>
</dbReference>
<gene>
    <name evidence="5" type="ORF">ENS64_00530</name>
</gene>
<comment type="similarity">
    <text evidence="1">Belongs to the glycosyltransferase 2 family.</text>
</comment>
<dbReference type="GO" id="GO:0016020">
    <property type="term" value="C:membrane"/>
    <property type="evidence" value="ECO:0007669"/>
    <property type="project" value="GOC"/>
</dbReference>
<keyword evidence="2" id="KW-0328">Glycosyltransferase</keyword>
<dbReference type="Pfam" id="PF00535">
    <property type="entry name" value="Glycos_transf_2"/>
    <property type="match status" value="1"/>
</dbReference>
<dbReference type="GO" id="GO:0009247">
    <property type="term" value="P:glycolipid biosynthetic process"/>
    <property type="evidence" value="ECO:0007669"/>
    <property type="project" value="TreeGrafter"/>
</dbReference>
<sequence>MNVLNATAPRTLITLCTYNERENIATLVPALRTLCPAAEILVVDDNSPDGTAEEVRTLAAADSHVHLLLRQQKAGLGAATVAGFQWGIERGYDVLVNLDADWSHPPDVIPRLLEALRDADVAIASRYVAGGGIQGWTWVRHFMSRGVNWYTRLLLRLTPRDCSGAFRAYRADKLKQIDWNRIRSRGYAFQEEILYRCRAVGCRFVEVPFTFVDRRIGQSKINRQEVVRALWDIACLAFERR</sequence>
<dbReference type="InterPro" id="IPR001173">
    <property type="entry name" value="Glyco_trans_2-like"/>
</dbReference>
<dbReference type="PANTHER" id="PTHR43398:SF1">
    <property type="entry name" value="DOLICHOL-PHOSPHATE MANNOSYLTRANSFERASE SUBUNIT 1"/>
    <property type="match status" value="1"/>
</dbReference>
<comment type="caution">
    <text evidence="5">The sequence shown here is derived from an EMBL/GenBank/DDBJ whole genome shotgun (WGS) entry which is preliminary data.</text>
</comment>
<name>A0A7C4QNT8_9PLAN</name>
<evidence type="ECO:0000256" key="2">
    <source>
        <dbReference type="ARBA" id="ARBA00022676"/>
    </source>
</evidence>
<dbReference type="InterPro" id="IPR029044">
    <property type="entry name" value="Nucleotide-diphossugar_trans"/>
</dbReference>
<accession>A0A7C4QNT8</accession>
<dbReference type="FunFam" id="3.90.550.10:FF:000122">
    <property type="entry name" value="Dolichol-phosphate mannosyltransferase subunit 1"/>
    <property type="match status" value="1"/>
</dbReference>
<organism evidence="5">
    <name type="scientific">Schlesneria paludicola</name>
    <dbReference type="NCBI Taxonomy" id="360056"/>
    <lineage>
        <taxon>Bacteria</taxon>
        <taxon>Pseudomonadati</taxon>
        <taxon>Planctomycetota</taxon>
        <taxon>Planctomycetia</taxon>
        <taxon>Planctomycetales</taxon>
        <taxon>Planctomycetaceae</taxon>
        <taxon>Schlesneria</taxon>
    </lineage>
</organism>
<evidence type="ECO:0000259" key="4">
    <source>
        <dbReference type="Pfam" id="PF00535"/>
    </source>
</evidence>
<evidence type="ECO:0000313" key="5">
    <source>
        <dbReference type="EMBL" id="HGT37746.1"/>
    </source>
</evidence>
<dbReference type="GO" id="GO:0004582">
    <property type="term" value="F:dolichyl-phosphate beta-D-mannosyltransferase activity"/>
    <property type="evidence" value="ECO:0007669"/>
    <property type="project" value="InterPro"/>
</dbReference>
<evidence type="ECO:0000256" key="1">
    <source>
        <dbReference type="ARBA" id="ARBA00006739"/>
    </source>
</evidence>
<dbReference type="AlphaFoldDB" id="A0A7C4QNT8"/>
<dbReference type="InterPro" id="IPR039528">
    <property type="entry name" value="DPM1-like"/>
</dbReference>
<evidence type="ECO:0000256" key="3">
    <source>
        <dbReference type="ARBA" id="ARBA00022679"/>
    </source>
</evidence>
<feature type="domain" description="Glycosyltransferase 2-like" evidence="4">
    <location>
        <begin position="15"/>
        <end position="177"/>
    </location>
</feature>
<reference evidence="5" key="1">
    <citation type="journal article" date="2020" name="mSystems">
        <title>Genome- and Community-Level Interaction Insights into Carbon Utilization and Element Cycling Functions of Hydrothermarchaeota in Hydrothermal Sediment.</title>
        <authorList>
            <person name="Zhou Z."/>
            <person name="Liu Y."/>
            <person name="Xu W."/>
            <person name="Pan J."/>
            <person name="Luo Z.H."/>
            <person name="Li M."/>
        </authorList>
    </citation>
    <scope>NUCLEOTIDE SEQUENCE [LARGE SCALE GENOMIC DNA]</scope>
    <source>
        <strain evidence="5">SpSt-508</strain>
    </source>
</reference>
<dbReference type="PANTHER" id="PTHR43398">
    <property type="entry name" value="DOLICHOL-PHOSPHATE MANNOSYLTRANSFERASE SUBUNIT 1"/>
    <property type="match status" value="1"/>
</dbReference>
<keyword evidence="3" id="KW-0808">Transferase</keyword>
<dbReference type="SUPFAM" id="SSF53448">
    <property type="entry name" value="Nucleotide-diphospho-sugar transferases"/>
    <property type="match status" value="1"/>
</dbReference>